<keyword evidence="6" id="KW-1185">Reference proteome</keyword>
<dbReference type="SUPFAM" id="SSF51306">
    <property type="entry name" value="LexA/Signal peptidase"/>
    <property type="match status" value="1"/>
</dbReference>
<dbReference type="InterPro" id="IPR000223">
    <property type="entry name" value="Pept_S26A_signal_pept_1"/>
</dbReference>
<accession>A0ABT8W9Y0</accession>
<keyword evidence="3" id="KW-0472">Membrane</keyword>
<evidence type="ECO:0000313" key="6">
    <source>
        <dbReference type="Proteomes" id="UP001176883"/>
    </source>
</evidence>
<comment type="caution">
    <text evidence="5">The sequence shown here is derived from an EMBL/GenBank/DDBJ whole genome shotgun (WGS) entry which is preliminary data.</text>
</comment>
<gene>
    <name evidence="5" type="primary">lepB</name>
    <name evidence="5" type="ORF">Q4Q35_08775</name>
</gene>
<organism evidence="5 6">
    <name type="scientific">Flavivirga aquimarina</name>
    <dbReference type="NCBI Taxonomy" id="2027862"/>
    <lineage>
        <taxon>Bacteria</taxon>
        <taxon>Pseudomonadati</taxon>
        <taxon>Bacteroidota</taxon>
        <taxon>Flavobacteriia</taxon>
        <taxon>Flavobacteriales</taxon>
        <taxon>Flavobacteriaceae</taxon>
        <taxon>Flavivirga</taxon>
    </lineage>
</organism>
<feature type="transmembrane region" description="Helical" evidence="3">
    <location>
        <begin position="6"/>
        <end position="25"/>
    </location>
</feature>
<protein>
    <recommendedName>
        <fullName evidence="2 3">Signal peptidase I</fullName>
        <ecNumber evidence="3">3.4.21.89</ecNumber>
    </recommendedName>
</protein>
<feature type="domain" description="Peptidase S26" evidence="4">
    <location>
        <begin position="7"/>
        <end position="224"/>
    </location>
</feature>
<dbReference type="RefSeq" id="WP_303277595.1">
    <property type="nucleotide sequence ID" value="NZ_JAUOEK010000101.1"/>
</dbReference>
<comment type="similarity">
    <text evidence="1 3">Belongs to the peptidase S26 family.</text>
</comment>
<keyword evidence="3" id="KW-1133">Transmembrane helix</keyword>
<keyword evidence="3" id="KW-0645">Protease</keyword>
<dbReference type="PRINTS" id="PR00727">
    <property type="entry name" value="LEADERPTASE"/>
</dbReference>
<sequence length="224" mass="26464">MKKKTLIFLVAIGIIQLILWSFNILRFYNYPSTANEPGIKEGARIIWTSLVKPERLDFVCFNTEFEDLGKFEAVMRLVGLPGDVVQIKKGNLYVNNLLVDNEIELRRLYKCSKEYFYENVEPVIKDNNFNYFLYHQDSMVVYLNESLVKELRFNLKRDIEPLNERNENVSRVYNKDWNLDNFGPLKIPKNKYFLIGDNRKNSIDSRITGLVDKEDILGTIIYIW</sequence>
<keyword evidence="3" id="KW-0812">Transmembrane</keyword>
<dbReference type="EMBL" id="JAUOEK010000101">
    <property type="protein sequence ID" value="MDO5969901.1"/>
    <property type="molecule type" value="Genomic_DNA"/>
</dbReference>
<evidence type="ECO:0000256" key="1">
    <source>
        <dbReference type="ARBA" id="ARBA00009370"/>
    </source>
</evidence>
<dbReference type="EC" id="3.4.21.89" evidence="3"/>
<name>A0ABT8W9Y0_9FLAO</name>
<dbReference type="Gene3D" id="2.10.109.10">
    <property type="entry name" value="Umud Fragment, subunit A"/>
    <property type="match status" value="1"/>
</dbReference>
<dbReference type="InterPro" id="IPR036286">
    <property type="entry name" value="LexA/Signal_pep-like_sf"/>
</dbReference>
<reference evidence="5" key="1">
    <citation type="submission" date="2023-07" db="EMBL/GenBank/DDBJ databases">
        <title>Two novel species in the genus Flavivirga.</title>
        <authorList>
            <person name="Kwon K."/>
        </authorList>
    </citation>
    <scope>NUCLEOTIDE SEQUENCE</scope>
    <source>
        <strain evidence="5">KCTC 52353</strain>
    </source>
</reference>
<comment type="catalytic activity">
    <reaction evidence="3">
        <text>Cleavage of hydrophobic, N-terminal signal or leader sequences from secreted and periplasmic proteins.</text>
        <dbReference type="EC" id="3.4.21.89"/>
    </reaction>
</comment>
<dbReference type="Proteomes" id="UP001176883">
    <property type="component" value="Unassembled WGS sequence"/>
</dbReference>
<dbReference type="NCBIfam" id="TIGR02227">
    <property type="entry name" value="sigpep_I_bact"/>
    <property type="match status" value="1"/>
</dbReference>
<dbReference type="PANTHER" id="PTHR43390">
    <property type="entry name" value="SIGNAL PEPTIDASE I"/>
    <property type="match status" value="1"/>
</dbReference>
<dbReference type="PANTHER" id="PTHR43390:SF1">
    <property type="entry name" value="CHLOROPLAST PROCESSING PEPTIDASE"/>
    <property type="match status" value="1"/>
</dbReference>
<evidence type="ECO:0000313" key="5">
    <source>
        <dbReference type="EMBL" id="MDO5969901.1"/>
    </source>
</evidence>
<dbReference type="Pfam" id="PF10502">
    <property type="entry name" value="Peptidase_S26"/>
    <property type="match status" value="1"/>
</dbReference>
<evidence type="ECO:0000256" key="2">
    <source>
        <dbReference type="ARBA" id="ARBA00019232"/>
    </source>
</evidence>
<dbReference type="InterPro" id="IPR019533">
    <property type="entry name" value="Peptidase_S26"/>
</dbReference>
<evidence type="ECO:0000259" key="4">
    <source>
        <dbReference type="Pfam" id="PF10502"/>
    </source>
</evidence>
<dbReference type="CDD" id="cd06530">
    <property type="entry name" value="S26_SPase_I"/>
    <property type="match status" value="1"/>
</dbReference>
<dbReference type="GO" id="GO:0009003">
    <property type="term" value="F:signal peptidase activity"/>
    <property type="evidence" value="ECO:0007669"/>
    <property type="project" value="UniProtKB-EC"/>
</dbReference>
<keyword evidence="3 5" id="KW-0378">Hydrolase</keyword>
<comment type="subcellular location">
    <subcellularLocation>
        <location evidence="3">Membrane</location>
        <topology evidence="3">Single-pass type II membrane protein</topology>
    </subcellularLocation>
</comment>
<proteinExistence type="inferred from homology"/>
<evidence type="ECO:0000256" key="3">
    <source>
        <dbReference type="RuleBase" id="RU362042"/>
    </source>
</evidence>